<dbReference type="Proteomes" id="UP001607302">
    <property type="component" value="Unassembled WGS sequence"/>
</dbReference>
<gene>
    <name evidence="1" type="ORF">V1478_008010</name>
</gene>
<reference evidence="1 2" key="1">
    <citation type="journal article" date="2024" name="Ann. Entomol. Soc. Am.">
        <title>Genomic analyses of the southern and eastern yellowjacket wasps (Hymenoptera: Vespidae) reveal evolutionary signatures of social life.</title>
        <authorList>
            <person name="Catto M.A."/>
            <person name="Caine P.B."/>
            <person name="Orr S.E."/>
            <person name="Hunt B.G."/>
            <person name="Goodisman M.A.D."/>
        </authorList>
    </citation>
    <scope>NUCLEOTIDE SEQUENCE [LARGE SCALE GENOMIC DNA]</scope>
    <source>
        <strain evidence="1">233</strain>
        <tissue evidence="1">Head and thorax</tissue>
    </source>
</reference>
<protein>
    <submittedName>
        <fullName evidence="1">Uncharacterized protein</fullName>
    </submittedName>
</protein>
<evidence type="ECO:0000313" key="2">
    <source>
        <dbReference type="Proteomes" id="UP001607302"/>
    </source>
</evidence>
<organism evidence="1 2">
    <name type="scientific">Vespula squamosa</name>
    <name type="common">Southern yellow jacket</name>
    <name type="synonym">Wasp</name>
    <dbReference type="NCBI Taxonomy" id="30214"/>
    <lineage>
        <taxon>Eukaryota</taxon>
        <taxon>Metazoa</taxon>
        <taxon>Ecdysozoa</taxon>
        <taxon>Arthropoda</taxon>
        <taxon>Hexapoda</taxon>
        <taxon>Insecta</taxon>
        <taxon>Pterygota</taxon>
        <taxon>Neoptera</taxon>
        <taxon>Endopterygota</taxon>
        <taxon>Hymenoptera</taxon>
        <taxon>Apocrita</taxon>
        <taxon>Aculeata</taxon>
        <taxon>Vespoidea</taxon>
        <taxon>Vespidae</taxon>
        <taxon>Vespinae</taxon>
        <taxon>Vespula</taxon>
    </lineage>
</organism>
<keyword evidence="2" id="KW-1185">Reference proteome</keyword>
<dbReference type="AlphaFoldDB" id="A0ABD2AXJ9"/>
<sequence length="76" mass="9079">MIQLDTIKERIHVGVLVSVLSRWRRFETLKKLCLILSKRASDNGMKIFSYRRNLCNFVLCNDRPLTFNKMRYTTLI</sequence>
<name>A0ABD2AXJ9_VESSQ</name>
<evidence type="ECO:0000313" key="1">
    <source>
        <dbReference type="EMBL" id="KAL2725337.1"/>
    </source>
</evidence>
<proteinExistence type="predicted"/>
<accession>A0ABD2AXJ9</accession>
<dbReference type="EMBL" id="JAUDFV010000138">
    <property type="protein sequence ID" value="KAL2725337.1"/>
    <property type="molecule type" value="Genomic_DNA"/>
</dbReference>
<comment type="caution">
    <text evidence="1">The sequence shown here is derived from an EMBL/GenBank/DDBJ whole genome shotgun (WGS) entry which is preliminary data.</text>
</comment>